<evidence type="ECO:0008006" key="5">
    <source>
        <dbReference type="Google" id="ProtNLM"/>
    </source>
</evidence>
<comment type="caution">
    <text evidence="3">The sequence shown here is derived from an EMBL/GenBank/DDBJ whole genome shotgun (WGS) entry which is preliminary data.</text>
</comment>
<proteinExistence type="predicted"/>
<accession>A0A5J4J539</accession>
<dbReference type="AlphaFoldDB" id="A0A5J4J539"/>
<dbReference type="GO" id="GO:0003677">
    <property type="term" value="F:DNA binding"/>
    <property type="evidence" value="ECO:0007669"/>
    <property type="project" value="UniProtKB-KW"/>
</dbReference>
<sequence>MKKQESGYRWGVFGTVLLAYFFIISQRTAPWLITILLVTGGRGYYQEEGKPARELHTGDVVKIAPGVKHWHGAAPDS</sequence>
<keyword evidence="1" id="KW-0238">DNA-binding</keyword>
<evidence type="ECO:0000313" key="3">
    <source>
        <dbReference type="EMBL" id="GER70082.1"/>
    </source>
</evidence>
<dbReference type="Gene3D" id="2.60.120.10">
    <property type="entry name" value="Jelly Rolls"/>
    <property type="match status" value="1"/>
</dbReference>
<keyword evidence="2" id="KW-1133">Transmembrane helix</keyword>
<feature type="transmembrane region" description="Helical" evidence="2">
    <location>
        <begin position="7"/>
        <end position="23"/>
    </location>
</feature>
<gene>
    <name evidence="3" type="ORF">BpJC7_13850</name>
</gene>
<evidence type="ECO:0000313" key="4">
    <source>
        <dbReference type="Proteomes" id="UP000391919"/>
    </source>
</evidence>
<evidence type="ECO:0000256" key="1">
    <source>
        <dbReference type="ARBA" id="ARBA00023125"/>
    </source>
</evidence>
<dbReference type="RefSeq" id="WP_371862169.1">
    <property type="nucleotide sequence ID" value="NZ_BKZP01000011.1"/>
</dbReference>
<evidence type="ECO:0000256" key="2">
    <source>
        <dbReference type="SAM" id="Phobius"/>
    </source>
</evidence>
<dbReference type="Proteomes" id="UP000391919">
    <property type="component" value="Unassembled WGS sequence"/>
</dbReference>
<dbReference type="PANTHER" id="PTHR43698">
    <property type="entry name" value="RIBD C-TERMINAL DOMAIN CONTAINING PROTEIN"/>
    <property type="match status" value="1"/>
</dbReference>
<dbReference type="SUPFAM" id="SSF51215">
    <property type="entry name" value="Regulatory protein AraC"/>
    <property type="match status" value="1"/>
</dbReference>
<keyword evidence="4" id="KW-1185">Reference proteome</keyword>
<dbReference type="PANTHER" id="PTHR43698:SF1">
    <property type="entry name" value="BLL4564 PROTEIN"/>
    <property type="match status" value="1"/>
</dbReference>
<keyword evidence="2" id="KW-0472">Membrane</keyword>
<organism evidence="3 4">
    <name type="scientific">Weizmannia acidilactici</name>
    <dbReference type="NCBI Taxonomy" id="2607726"/>
    <lineage>
        <taxon>Bacteria</taxon>
        <taxon>Bacillati</taxon>
        <taxon>Bacillota</taxon>
        <taxon>Bacilli</taxon>
        <taxon>Bacillales</taxon>
        <taxon>Bacillaceae</taxon>
        <taxon>Heyndrickxia</taxon>
    </lineage>
</organism>
<feature type="transmembrane region" description="Helical" evidence="2">
    <location>
        <begin position="29"/>
        <end position="45"/>
    </location>
</feature>
<protein>
    <recommendedName>
        <fullName evidence="5">Cupin domain-containing protein</fullName>
    </recommendedName>
</protein>
<dbReference type="InterPro" id="IPR014710">
    <property type="entry name" value="RmlC-like_jellyroll"/>
</dbReference>
<dbReference type="EMBL" id="BKZQ01000015">
    <property type="protein sequence ID" value="GER70082.1"/>
    <property type="molecule type" value="Genomic_DNA"/>
</dbReference>
<name>A0A5J4J539_9BACI</name>
<dbReference type="InterPro" id="IPR037923">
    <property type="entry name" value="HTH-like"/>
</dbReference>
<reference evidence="3 4" key="1">
    <citation type="submission" date="2019-09" db="EMBL/GenBank/DDBJ databases">
        <title>Draft genome sequence of Bacillus sp. JC-7.</title>
        <authorList>
            <person name="Tanaka N."/>
            <person name="Shiwa Y."/>
            <person name="Fujita N."/>
            <person name="Tanasupawat S."/>
        </authorList>
    </citation>
    <scope>NUCLEOTIDE SEQUENCE [LARGE SCALE GENOMIC DNA]</scope>
    <source>
        <strain evidence="3 4">JC-7</strain>
    </source>
</reference>
<keyword evidence="2" id="KW-0812">Transmembrane</keyword>